<dbReference type="EMBL" id="SMFY01000005">
    <property type="protein sequence ID" value="TCK19744.1"/>
    <property type="molecule type" value="Genomic_DNA"/>
</dbReference>
<dbReference type="RefSeq" id="WP_131837239.1">
    <property type="nucleotide sequence ID" value="NZ_SMFY01000005.1"/>
</dbReference>
<protein>
    <submittedName>
        <fullName evidence="1">Asp/Glu/hydantoin racemase</fullName>
    </submittedName>
</protein>
<keyword evidence="2" id="KW-1185">Reference proteome</keyword>
<dbReference type="OrthoDB" id="978447at2"/>
<proteinExistence type="predicted"/>
<comment type="caution">
    <text evidence="1">The sequence shown here is derived from an EMBL/GenBank/DDBJ whole genome shotgun (WGS) entry which is preliminary data.</text>
</comment>
<organism evidence="1 2">
    <name type="scientific">Ancylobacter aquaticus</name>
    <dbReference type="NCBI Taxonomy" id="100"/>
    <lineage>
        <taxon>Bacteria</taxon>
        <taxon>Pseudomonadati</taxon>
        <taxon>Pseudomonadota</taxon>
        <taxon>Alphaproteobacteria</taxon>
        <taxon>Hyphomicrobiales</taxon>
        <taxon>Xanthobacteraceae</taxon>
        <taxon>Ancylobacter</taxon>
    </lineage>
</organism>
<reference evidence="1 2" key="1">
    <citation type="submission" date="2019-03" db="EMBL/GenBank/DDBJ databases">
        <title>Genomic Encyclopedia of Type Strains, Phase IV (KMG-IV): sequencing the most valuable type-strain genomes for metagenomic binning, comparative biology and taxonomic classification.</title>
        <authorList>
            <person name="Goeker M."/>
        </authorList>
    </citation>
    <scope>NUCLEOTIDE SEQUENCE [LARGE SCALE GENOMIC DNA]</scope>
    <source>
        <strain evidence="1 2">DSM 101</strain>
    </source>
</reference>
<evidence type="ECO:0000313" key="1">
    <source>
        <dbReference type="EMBL" id="TCK19744.1"/>
    </source>
</evidence>
<accession>A0A4R1HCI9</accession>
<dbReference type="InterPro" id="IPR001920">
    <property type="entry name" value="Asp/Glu_race"/>
</dbReference>
<evidence type="ECO:0000313" key="2">
    <source>
        <dbReference type="Proteomes" id="UP000295030"/>
    </source>
</evidence>
<dbReference type="GO" id="GO:0047661">
    <property type="term" value="F:amino-acid racemase activity"/>
    <property type="evidence" value="ECO:0007669"/>
    <property type="project" value="InterPro"/>
</dbReference>
<dbReference type="InterPro" id="IPR015942">
    <property type="entry name" value="Asp/Glu/hydantoin_racemase"/>
</dbReference>
<gene>
    <name evidence="1" type="ORF">EV667_4200</name>
</gene>
<dbReference type="AlphaFoldDB" id="A0A4R1HCI9"/>
<dbReference type="Pfam" id="PF01177">
    <property type="entry name" value="Asp_Glu_race"/>
    <property type="match status" value="1"/>
</dbReference>
<name>A0A4R1HCI9_ANCAQ</name>
<dbReference type="Proteomes" id="UP000295030">
    <property type="component" value="Unassembled WGS sequence"/>
</dbReference>
<dbReference type="Gene3D" id="3.40.50.1860">
    <property type="match status" value="2"/>
</dbReference>
<sequence>MPRLALIHTVPSLVARFGPLVEEALPCWTFVHSVDESLLAETVRAGHLTDATRARLAAEVQADAAGADAVLVTCSTLGEAVDALRPTTPVPLFRIDRGMAEEAVRRARRIGVLATLSTTLEPTGRLIRATASAAGRDVTMVARLCEGAFARLVAGDREAHDRLVREAFDEVAPQVELVVLAQASMAGALPASAQQRIAVLTSPELGIAAVAAELTGRALAADTSGRRLS</sequence>